<comment type="caution">
    <text evidence="9">The sequence shown here is derived from an EMBL/GenBank/DDBJ whole genome shotgun (WGS) entry which is preliminary data.</text>
</comment>
<feature type="transmembrane region" description="Helical" evidence="8">
    <location>
        <begin position="483"/>
        <end position="505"/>
    </location>
</feature>
<organism evidence="9 10">
    <name type="scientific">Desulfovibrio legallii</name>
    <dbReference type="NCBI Taxonomy" id="571438"/>
    <lineage>
        <taxon>Bacteria</taxon>
        <taxon>Pseudomonadati</taxon>
        <taxon>Thermodesulfobacteriota</taxon>
        <taxon>Desulfovibrionia</taxon>
        <taxon>Desulfovibrionales</taxon>
        <taxon>Desulfovibrionaceae</taxon>
        <taxon>Desulfovibrio</taxon>
    </lineage>
</organism>
<feature type="transmembrane region" description="Helical" evidence="8">
    <location>
        <begin position="365"/>
        <end position="384"/>
    </location>
</feature>
<dbReference type="InterPro" id="IPR027463">
    <property type="entry name" value="AcrB_DN_DC_subdom"/>
</dbReference>
<dbReference type="SUPFAM" id="SSF82714">
    <property type="entry name" value="Multidrug efflux transporter AcrB TolC docking domain, DN and DC subdomains"/>
    <property type="match status" value="2"/>
</dbReference>
<evidence type="ECO:0000256" key="4">
    <source>
        <dbReference type="ARBA" id="ARBA00022475"/>
    </source>
</evidence>
<dbReference type="AlphaFoldDB" id="A0A6H3FCI5"/>
<dbReference type="GO" id="GO:0042910">
    <property type="term" value="F:xenobiotic transmembrane transporter activity"/>
    <property type="evidence" value="ECO:0007669"/>
    <property type="project" value="TreeGrafter"/>
</dbReference>
<keyword evidence="10" id="KW-1185">Reference proteome</keyword>
<sequence length="1051" mass="113609">MIGALIRACVRNRFFVLLGSVLLAVWGAWAVYHTPVDALPDLSDTQVIIRTSYPGKAPQLVEDQITYPLTTAMLSVPGATSVRGYSSFGDSYVYVIFDDKTDLYWARSRVLEYLNQVQGRLPDGVTPALGPDATGIGWIYEYALVDKSGKHDLAELRSLQDWMLKFELAAVPGVAEVASVGGVVKEYQIVADPVKLAQYNIPLGAIASAVGKANQEAGGSVIEQAEAEYMVRAGGYLQSLDDFRKIVLKTAADGTPVYLEQVATVRLGPEMRRGLVELNGQGEVAGGIVLLRSGENARAVINAVREKLTELKKSLPQGVEIVTTYDRSQLIQRAVDNLTDKLKEEFLVVAVVCALFLLHLRSAMVAVLALPLALCAAFITMYYQGISANIMSLGGIAIAVGAMVDASVVMVENAHRKLRRWADASPGEPLTEARRWEIITDAAVELGPALFVSLLIITLSFIPVFALEGQEGKMFRPLALTKLYAMGASAILSVVVIPVLTGLWVRGNIPSEEKNPISRFLIRLYNPAIRAVLHRPRTTLVVALLVLLSTLWPLARLGGEFLPHMDEGDLLYMPSTLPGVSVAEVGRILQLTDKMIKTVPEVDTVFGKAGRAETATDPAPVEMLETTIRLKPREQWRKGMTIEKIIEELDAAVRLPGMANLWVPPIRNRIDMTSTGVKSPIAVKVSGPDMAQIDATALQVQHVAASVPGVVSALAESLTGGRYVDVRVNRERAARYGMNVADVQLFVSSAVGGEKIGETVEGVARYPINLRYPQQYRDSLPALQSLPVLTPAGEQITLGDVADVRMVSGPTMLKSEQARLAGWVYIDARGRDMVSVVRDLDKAIREQISLPAGVSVSFTGQYAMLERATERLTLMVPATLLIIFVLLYMEFKSVRESLLIMLCLPFSLVGGVWFMYLKGYAMSVATGVGYIALAGLAAEFGVVMLIYLKHAVAERPGLASPATATAAELDEAIHDGAVLRVRPKAMTAVTTVAGLLPIFWTAGTGSEIMTRIAAPMFGGMISAAALSMFILPAAYKLLLAARLLPHGRPQA</sequence>
<feature type="transmembrane region" description="Helical" evidence="8">
    <location>
        <begin position="985"/>
        <end position="1002"/>
    </location>
</feature>
<evidence type="ECO:0000256" key="7">
    <source>
        <dbReference type="ARBA" id="ARBA00023136"/>
    </source>
</evidence>
<evidence type="ECO:0000256" key="8">
    <source>
        <dbReference type="SAM" id="Phobius"/>
    </source>
</evidence>
<feature type="transmembrane region" description="Helical" evidence="8">
    <location>
        <begin position="898"/>
        <end position="916"/>
    </location>
</feature>
<feature type="transmembrane region" description="Helical" evidence="8">
    <location>
        <begin position="390"/>
        <end position="411"/>
    </location>
</feature>
<feature type="transmembrane region" description="Helical" evidence="8">
    <location>
        <begin position="928"/>
        <end position="948"/>
    </location>
</feature>
<dbReference type="Gene3D" id="3.30.2090.10">
    <property type="entry name" value="Multidrug efflux transporter AcrB TolC docking domain, DN and DC subdomains"/>
    <property type="match status" value="2"/>
</dbReference>
<proteinExistence type="inferred from homology"/>
<dbReference type="NCBIfam" id="TIGR00914">
    <property type="entry name" value="2A0601"/>
    <property type="match status" value="1"/>
</dbReference>
<dbReference type="Pfam" id="PF00873">
    <property type="entry name" value="ACR_tran"/>
    <property type="match status" value="1"/>
</dbReference>
<feature type="transmembrane region" description="Helical" evidence="8">
    <location>
        <begin position="1014"/>
        <end position="1038"/>
    </location>
</feature>
<dbReference type="Gene3D" id="3.30.70.1430">
    <property type="entry name" value="Multidrug efflux transporter AcrB pore domain"/>
    <property type="match status" value="2"/>
</dbReference>
<dbReference type="EMBL" id="SIXC01000005">
    <property type="protein sequence ID" value="TBH80552.1"/>
    <property type="molecule type" value="Genomic_DNA"/>
</dbReference>
<keyword evidence="5 8" id="KW-0812">Transmembrane</keyword>
<accession>A0A6H3FCI5</accession>
<evidence type="ECO:0000256" key="2">
    <source>
        <dbReference type="ARBA" id="ARBA00010942"/>
    </source>
</evidence>
<comment type="similarity">
    <text evidence="2">Belongs to the resistance-nodulation-cell division (RND) (TC 2.A.6) family.</text>
</comment>
<keyword evidence="3" id="KW-0813">Transport</keyword>
<name>A0A6H3FCI5_9BACT</name>
<dbReference type="GO" id="GO:0008324">
    <property type="term" value="F:monoatomic cation transmembrane transporter activity"/>
    <property type="evidence" value="ECO:0007669"/>
    <property type="project" value="InterPro"/>
</dbReference>
<dbReference type="InterPro" id="IPR004763">
    <property type="entry name" value="CusA-like"/>
</dbReference>
<dbReference type="Gene3D" id="3.30.70.1440">
    <property type="entry name" value="Multidrug efflux transporter AcrB pore domain"/>
    <property type="match status" value="1"/>
</dbReference>
<evidence type="ECO:0000256" key="6">
    <source>
        <dbReference type="ARBA" id="ARBA00022989"/>
    </source>
</evidence>
<keyword evidence="7 8" id="KW-0472">Membrane</keyword>
<dbReference type="Gene3D" id="3.30.70.1320">
    <property type="entry name" value="Multidrug efflux transporter AcrB pore domain like"/>
    <property type="match status" value="1"/>
</dbReference>
<comment type="subcellular location">
    <subcellularLocation>
        <location evidence="1">Cell membrane</location>
        <topology evidence="1">Multi-pass membrane protein</topology>
    </subcellularLocation>
</comment>
<feature type="transmembrane region" description="Helical" evidence="8">
    <location>
        <begin position="872"/>
        <end position="891"/>
    </location>
</feature>
<dbReference type="SUPFAM" id="SSF82866">
    <property type="entry name" value="Multidrug efflux transporter AcrB transmembrane domain"/>
    <property type="match status" value="2"/>
</dbReference>
<dbReference type="PANTHER" id="PTHR32063:SF19">
    <property type="entry name" value="CATION EFFLUX SYSTEM PROTEIN CUSA"/>
    <property type="match status" value="1"/>
</dbReference>
<evidence type="ECO:0000313" key="9">
    <source>
        <dbReference type="EMBL" id="TBH80552.1"/>
    </source>
</evidence>
<feature type="transmembrane region" description="Helical" evidence="8">
    <location>
        <begin position="538"/>
        <end position="555"/>
    </location>
</feature>
<gene>
    <name evidence="9" type="ORF">EB812_05315</name>
</gene>
<protein>
    <submittedName>
        <fullName evidence="9">Efflux RND transporter permease subunit</fullName>
    </submittedName>
</protein>
<evidence type="ECO:0000313" key="10">
    <source>
        <dbReference type="Proteomes" id="UP000292919"/>
    </source>
</evidence>
<feature type="transmembrane region" description="Helical" evidence="8">
    <location>
        <begin position="342"/>
        <end position="358"/>
    </location>
</feature>
<keyword evidence="4" id="KW-1003">Cell membrane</keyword>
<reference evidence="9 10" key="1">
    <citation type="submission" date="2018-12" db="EMBL/GenBank/DDBJ databases">
        <title>First genome draft of Desulfovibrio legallis sp. nov.</title>
        <authorList>
            <person name="Ben Dhia O."/>
            <person name="Najjari A."/>
            <person name="Ferjani R."/>
            <person name="Fhoula I."/>
            <person name="Fardeau M.-L."/>
            <person name="Boudabbous A."/>
            <person name="Ouzari H.I."/>
        </authorList>
    </citation>
    <scope>NUCLEOTIDE SEQUENCE [LARGE SCALE GENOMIC DNA]</scope>
    <source>
        <strain evidence="9 10">H1T</strain>
    </source>
</reference>
<keyword evidence="6 8" id="KW-1133">Transmembrane helix</keyword>
<dbReference type="Gene3D" id="1.20.1640.10">
    <property type="entry name" value="Multidrug efflux transporter AcrB transmembrane domain"/>
    <property type="match status" value="2"/>
</dbReference>
<feature type="transmembrane region" description="Helical" evidence="8">
    <location>
        <begin position="442"/>
        <end position="463"/>
    </location>
</feature>
<dbReference type="GO" id="GO:0005886">
    <property type="term" value="C:plasma membrane"/>
    <property type="evidence" value="ECO:0007669"/>
    <property type="project" value="UniProtKB-SubCell"/>
</dbReference>
<dbReference type="RefSeq" id="WP_118230193.1">
    <property type="nucleotide sequence ID" value="NZ_DBFBQU010000256.1"/>
</dbReference>
<dbReference type="PANTHER" id="PTHR32063">
    <property type="match status" value="1"/>
</dbReference>
<evidence type="ECO:0000256" key="3">
    <source>
        <dbReference type="ARBA" id="ARBA00022448"/>
    </source>
</evidence>
<dbReference type="SUPFAM" id="SSF82693">
    <property type="entry name" value="Multidrug efflux transporter AcrB pore domain, PN1, PN2, PC1 and PC2 subdomains"/>
    <property type="match status" value="2"/>
</dbReference>
<dbReference type="InterPro" id="IPR001036">
    <property type="entry name" value="Acrflvin-R"/>
</dbReference>
<evidence type="ECO:0000256" key="1">
    <source>
        <dbReference type="ARBA" id="ARBA00004651"/>
    </source>
</evidence>
<dbReference type="Proteomes" id="UP000292919">
    <property type="component" value="Unassembled WGS sequence"/>
</dbReference>
<dbReference type="PRINTS" id="PR00702">
    <property type="entry name" value="ACRIFLAVINRP"/>
</dbReference>
<evidence type="ECO:0000256" key="5">
    <source>
        <dbReference type="ARBA" id="ARBA00022692"/>
    </source>
</evidence>